<reference evidence="2 3" key="1">
    <citation type="submission" date="2018-05" db="EMBL/GenBank/DDBJ databases">
        <title>Complete genome sequence of Arcticibacterium luteifluviistationis SM1504T, a cytophagaceae bacterium isolated from Arctic surface seawater.</title>
        <authorList>
            <person name="Li Y."/>
            <person name="Qin Q.-L."/>
        </authorList>
    </citation>
    <scope>NUCLEOTIDE SEQUENCE [LARGE SCALE GENOMIC DNA]</scope>
    <source>
        <strain evidence="2 3">SM1504</strain>
    </source>
</reference>
<keyword evidence="1" id="KW-1133">Transmembrane helix</keyword>
<keyword evidence="1" id="KW-0812">Transmembrane</keyword>
<evidence type="ECO:0000313" key="2">
    <source>
        <dbReference type="EMBL" id="AWW00485.1"/>
    </source>
</evidence>
<feature type="transmembrane region" description="Helical" evidence="1">
    <location>
        <begin position="79"/>
        <end position="99"/>
    </location>
</feature>
<organism evidence="2 3">
    <name type="scientific">Arcticibacterium luteifluviistationis</name>
    <dbReference type="NCBI Taxonomy" id="1784714"/>
    <lineage>
        <taxon>Bacteria</taxon>
        <taxon>Pseudomonadati</taxon>
        <taxon>Bacteroidota</taxon>
        <taxon>Cytophagia</taxon>
        <taxon>Cytophagales</taxon>
        <taxon>Leadbetterellaceae</taxon>
        <taxon>Arcticibacterium</taxon>
    </lineage>
</organism>
<dbReference type="KEGG" id="als:DJ013_20800"/>
<protein>
    <submittedName>
        <fullName evidence="2">Uncharacterized protein</fullName>
    </submittedName>
</protein>
<dbReference type="RefSeq" id="WP_111373851.1">
    <property type="nucleotide sequence ID" value="NZ_CP029480.1"/>
</dbReference>
<name>A0A2Z4GHK0_9BACT</name>
<dbReference type="EMBL" id="CP029480">
    <property type="protein sequence ID" value="AWW00485.1"/>
    <property type="molecule type" value="Genomic_DNA"/>
</dbReference>
<accession>A0A2Z4GHK0</accession>
<dbReference type="Proteomes" id="UP000249873">
    <property type="component" value="Chromosome"/>
</dbReference>
<dbReference type="AlphaFoldDB" id="A0A2Z4GHK0"/>
<sequence>MSEQDLEILEAYLKSGKEDKELEVRLKNEPELSEALASMTVVYEGFQRQALRDKIIGIHQSKMTEWSDEKVVNFTPNRVYIKVVSALAAACLVFTIYLGNASFELPNQLVLEERGATDSSVGENEVYQKYIKAQDFLGEGDFKEAANAFSELKSNTDLRTYYQDAARWYEVVALSEVDEEKASLLFDELQAKEPFKYPISIMERLKMKVRLLF</sequence>
<proteinExistence type="predicted"/>
<gene>
    <name evidence="2" type="ORF">DJ013_20800</name>
</gene>
<evidence type="ECO:0000313" key="3">
    <source>
        <dbReference type="Proteomes" id="UP000249873"/>
    </source>
</evidence>
<dbReference type="OrthoDB" id="821231at2"/>
<keyword evidence="3" id="KW-1185">Reference proteome</keyword>
<keyword evidence="1" id="KW-0472">Membrane</keyword>
<evidence type="ECO:0000256" key="1">
    <source>
        <dbReference type="SAM" id="Phobius"/>
    </source>
</evidence>